<dbReference type="PROSITE" id="PS52004">
    <property type="entry name" value="KS3_2"/>
    <property type="match status" value="1"/>
</dbReference>
<keyword evidence="14" id="KW-1185">Reference proteome</keyword>
<dbReference type="GO" id="GO:0005835">
    <property type="term" value="C:fatty acid synthase complex"/>
    <property type="evidence" value="ECO:0007669"/>
    <property type="project" value="InterPro"/>
</dbReference>
<dbReference type="EC" id="2.3.1.41" evidence="2"/>
<dbReference type="InterPro" id="IPR036291">
    <property type="entry name" value="NAD(P)-bd_dom_sf"/>
</dbReference>
<feature type="active site" description="For beta-ketoacyl synthase activity" evidence="7">
    <location>
        <position position="1199"/>
    </location>
</feature>
<dbReference type="PANTHER" id="PTHR10982:SF21">
    <property type="entry name" value="FATTY ACID SYNTHASE SUBUNIT BETA"/>
    <property type="match status" value="1"/>
</dbReference>
<evidence type="ECO:0000256" key="6">
    <source>
        <dbReference type="PIRNR" id="PIRNR000454"/>
    </source>
</evidence>
<protein>
    <recommendedName>
        <fullName evidence="2">beta-ketoacyl-[acyl-carrier-protein] synthase I</fullName>
        <ecNumber evidence="2">2.3.1.41</ecNumber>
    </recommendedName>
</protein>
<dbReference type="FunFam" id="3.90.25.70:FF:000001">
    <property type="entry name" value="Fatty acid synthase subunit alpha"/>
    <property type="match status" value="1"/>
</dbReference>
<dbReference type="GO" id="GO:0042759">
    <property type="term" value="P:long-chain fatty acid biosynthetic process"/>
    <property type="evidence" value="ECO:0007669"/>
    <property type="project" value="UniProtKB-UniRule"/>
</dbReference>
<dbReference type="Gene3D" id="3.90.25.70">
    <property type="match status" value="1"/>
</dbReference>
<keyword evidence="3 6" id="KW-0596">Phosphopantetheine</keyword>
<dbReference type="InterPro" id="IPR026025">
    <property type="entry name" value="FAS_alpha_yeast"/>
</dbReference>
<dbReference type="Pfam" id="PF00109">
    <property type="entry name" value="ketoacyl-synt"/>
    <property type="match status" value="1"/>
</dbReference>
<dbReference type="PANTHER" id="PTHR10982">
    <property type="entry name" value="MALONYL COA-ACYL CARRIER PROTEIN TRANSACYLASE"/>
    <property type="match status" value="1"/>
</dbReference>
<dbReference type="InterPro" id="IPR014030">
    <property type="entry name" value="Ketoacyl_synth_N"/>
</dbReference>
<accession>W6XPB6</accession>
<dbReference type="HOGENOM" id="CLU_000114_0_0_1"/>
<dbReference type="InterPro" id="IPR009081">
    <property type="entry name" value="PP-bd_ACP"/>
</dbReference>
<dbReference type="STRING" id="930089.W6XPB6"/>
<dbReference type="GeneID" id="19146929"/>
<dbReference type="SUPFAM" id="SSF51735">
    <property type="entry name" value="NAD(P)-binding Rossmann-fold domains"/>
    <property type="match status" value="1"/>
</dbReference>
<dbReference type="CDD" id="cd08950">
    <property type="entry name" value="KR_fFAS_SDR_c_like"/>
    <property type="match status" value="1"/>
</dbReference>
<dbReference type="InterPro" id="IPR016035">
    <property type="entry name" value="Acyl_Trfase/lysoPLipase"/>
</dbReference>
<evidence type="ECO:0000256" key="4">
    <source>
        <dbReference type="ARBA" id="ARBA00022553"/>
    </source>
</evidence>
<keyword evidence="5 6" id="KW-0808">Transferase</keyword>
<dbReference type="Pfam" id="PF18325">
    <property type="entry name" value="Fas_alpha_ACP"/>
    <property type="match status" value="1"/>
</dbReference>
<evidence type="ECO:0000256" key="3">
    <source>
        <dbReference type="ARBA" id="ARBA00022450"/>
    </source>
</evidence>
<evidence type="ECO:0000256" key="1">
    <source>
        <dbReference type="ARBA" id="ARBA00007485"/>
    </source>
</evidence>
<dbReference type="GO" id="GO:0004316">
    <property type="term" value="F:3-oxoacyl-[acyl-carrier-protein] reductase (NADPH) activity"/>
    <property type="evidence" value="ECO:0007669"/>
    <property type="project" value="InterPro"/>
</dbReference>
<dbReference type="GO" id="GO:0004315">
    <property type="term" value="F:3-oxoacyl-[acyl-carrier-protein] synthase activity"/>
    <property type="evidence" value="ECO:0007669"/>
    <property type="project" value="UniProtKB-EC"/>
</dbReference>
<evidence type="ECO:0000313" key="14">
    <source>
        <dbReference type="Proteomes" id="UP000053841"/>
    </source>
</evidence>
<evidence type="ECO:0000313" key="13">
    <source>
        <dbReference type="EMBL" id="EUC27115.1"/>
    </source>
</evidence>
<dbReference type="SUPFAM" id="SSF52151">
    <property type="entry name" value="FabD/lysophospholipase-like"/>
    <property type="match status" value="1"/>
</dbReference>
<dbReference type="InterPro" id="IPR014031">
    <property type="entry name" value="Ketoacyl_synth_C"/>
</dbReference>
<evidence type="ECO:0000256" key="5">
    <source>
        <dbReference type="ARBA" id="ARBA00022679"/>
    </source>
</evidence>
<dbReference type="PROSITE" id="PS00606">
    <property type="entry name" value="KS3_1"/>
    <property type="match status" value="1"/>
</dbReference>
<feature type="coiled-coil region" evidence="9">
    <location>
        <begin position="825"/>
        <end position="855"/>
    </location>
</feature>
<dbReference type="Gene3D" id="3.30.70.2490">
    <property type="match status" value="1"/>
</dbReference>
<evidence type="ECO:0000256" key="10">
    <source>
        <dbReference type="SAM" id="MobiDB-lite"/>
    </source>
</evidence>
<dbReference type="InterPro" id="IPR018201">
    <property type="entry name" value="Ketoacyl_synth_AS"/>
</dbReference>
<evidence type="ECO:0000256" key="9">
    <source>
        <dbReference type="SAM" id="Coils"/>
    </source>
</evidence>
<dbReference type="GO" id="GO:0004312">
    <property type="term" value="F:fatty acid synthase activity"/>
    <property type="evidence" value="ECO:0007669"/>
    <property type="project" value="InterPro"/>
</dbReference>
<dbReference type="InterPro" id="IPR050830">
    <property type="entry name" value="Fungal_FAS"/>
</dbReference>
<comment type="similarity">
    <text evidence="1 6">Belongs to the thiolase-like superfamily. Fungal fatty acid synthetase subunit alpha family.</text>
</comment>
<dbReference type="PROSITE" id="PS50075">
    <property type="entry name" value="CARRIER"/>
    <property type="match status" value="1"/>
</dbReference>
<dbReference type="InterPro" id="IPR040899">
    <property type="entry name" value="Fas_alpha_ACP"/>
</dbReference>
<organism evidence="13 14">
    <name type="scientific">Cochliobolus carbonum (strain 26-R-13)</name>
    <name type="common">Maize leaf spot fungus</name>
    <name type="synonym">Bipolaris zeicola</name>
    <dbReference type="NCBI Taxonomy" id="930089"/>
    <lineage>
        <taxon>Eukaryota</taxon>
        <taxon>Fungi</taxon>
        <taxon>Dikarya</taxon>
        <taxon>Ascomycota</taxon>
        <taxon>Pezizomycotina</taxon>
        <taxon>Dothideomycetes</taxon>
        <taxon>Pleosporomycetidae</taxon>
        <taxon>Pleosporales</taxon>
        <taxon>Pleosporineae</taxon>
        <taxon>Pleosporaceae</taxon>
        <taxon>Bipolaris</taxon>
    </lineage>
</organism>
<feature type="domain" description="Carrier" evidence="11">
    <location>
        <begin position="154"/>
        <end position="230"/>
    </location>
</feature>
<evidence type="ECO:0000259" key="12">
    <source>
        <dbReference type="PROSITE" id="PS52004"/>
    </source>
</evidence>
<dbReference type="InterPro" id="IPR016039">
    <property type="entry name" value="Thiolase-like"/>
</dbReference>
<gene>
    <name evidence="13" type="ORF">COCCADRAFT_31318</name>
</gene>
<evidence type="ECO:0000256" key="7">
    <source>
        <dbReference type="PIRSR" id="PIRSR000454-1"/>
    </source>
</evidence>
<dbReference type="EMBL" id="KI965002">
    <property type="protein sequence ID" value="EUC27115.1"/>
    <property type="molecule type" value="Genomic_DNA"/>
</dbReference>
<evidence type="ECO:0000259" key="11">
    <source>
        <dbReference type="PROSITE" id="PS50075"/>
    </source>
</evidence>
<feature type="domain" description="Ketosynthase family 3 (KS3)" evidence="12">
    <location>
        <begin position="1013"/>
        <end position="1570"/>
    </location>
</feature>
<dbReference type="PIRSF" id="PIRSF000454">
    <property type="entry name" value="FAS_yeast_alpha"/>
    <property type="match status" value="1"/>
</dbReference>
<feature type="coiled-coil region" evidence="9">
    <location>
        <begin position="1368"/>
        <end position="1395"/>
    </location>
</feature>
<feature type="compositionally biased region" description="Polar residues" evidence="10">
    <location>
        <begin position="118"/>
        <end position="127"/>
    </location>
</feature>
<keyword evidence="9" id="KW-0175">Coiled coil</keyword>
<dbReference type="InterPro" id="IPR047224">
    <property type="entry name" value="FAS_alpha_su_C"/>
</dbReference>
<dbReference type="Gene3D" id="6.10.140.1410">
    <property type="match status" value="1"/>
</dbReference>
<dbReference type="CDD" id="cd00828">
    <property type="entry name" value="elong_cond_enzymes"/>
    <property type="match status" value="1"/>
</dbReference>
<dbReference type="InterPro" id="IPR041550">
    <property type="entry name" value="FASI_helical"/>
</dbReference>
<keyword evidence="4" id="KW-0597">Phosphoprotein</keyword>
<dbReference type="Proteomes" id="UP000053841">
    <property type="component" value="Unassembled WGS sequence"/>
</dbReference>
<feature type="region of interest" description="Disordered" evidence="10">
    <location>
        <begin position="103"/>
        <end position="130"/>
    </location>
</feature>
<dbReference type="eggNOG" id="ENOG502QQJX">
    <property type="taxonomic scope" value="Eukaryota"/>
</dbReference>
<dbReference type="OrthoDB" id="4251012at2759"/>
<dbReference type="SUPFAM" id="SSF53901">
    <property type="entry name" value="Thiolase-like"/>
    <property type="match status" value="2"/>
</dbReference>
<dbReference type="GO" id="GO:0008897">
    <property type="term" value="F:holo-[acyl-carrier-protein] synthase activity"/>
    <property type="evidence" value="ECO:0007669"/>
    <property type="project" value="InterPro"/>
</dbReference>
<dbReference type="KEGG" id="bze:COCCADRAFT_31318"/>
<dbReference type="GO" id="GO:0044550">
    <property type="term" value="P:secondary metabolite biosynthetic process"/>
    <property type="evidence" value="ECO:0007669"/>
    <property type="project" value="UniProtKB-ARBA"/>
</dbReference>
<dbReference type="Pfam" id="PF18314">
    <property type="entry name" value="FAS_I_H"/>
    <property type="match status" value="1"/>
</dbReference>
<dbReference type="Gene3D" id="3.40.47.10">
    <property type="match status" value="2"/>
</dbReference>
<dbReference type="Gene3D" id="3.40.50.720">
    <property type="entry name" value="NAD(P)-binding Rossmann-like Domain"/>
    <property type="match status" value="2"/>
</dbReference>
<dbReference type="Pfam" id="PF02801">
    <property type="entry name" value="Ketoacyl-synt_C"/>
    <property type="match status" value="1"/>
</dbReference>
<evidence type="ECO:0000256" key="8">
    <source>
        <dbReference type="PIRSR" id="PIRSR000454-4"/>
    </source>
</evidence>
<dbReference type="InterPro" id="IPR020841">
    <property type="entry name" value="PKS_Beta-ketoAc_synthase_dom"/>
</dbReference>
<proteinExistence type="inferred from homology"/>
<sequence length="1641" mass="181255">MHPNAERELSYILLTELLAHQFAYPVRWIETQHHILSELDSERVVEVGPANILTNMMKKTWEQQFANIDQALGIERKFFGPRDVFFPPNRENMDMLRAASKKTLPEAHPPPPIDSHQEPSTQTQATHRSAGVPVSLPQQIATNIPPAILEDVSLPVSTIVRSLVAMKLRKRSDDISEDQTINRLVGGRSTLMNEILGDLHAEFPGHVPERPDDIPIKDLGETMSIGHNGRLGKCTASLVNKMISSKMPGNWGQSSVRQFLQQKWGLAPMRQDAFLLLAVEKQPATRLSTPDSVDQFLVDIATEYFKKEGMSIPQATQQENSSQDSTARIVDVQGLRTAAVVDTAMVKDIIEVLKGYSNQQGNALEATMPHHTIDASHNASEPVDLWLTEHGDEYAAGIQPMFDGQKERLYDSYWNWIHQDITELVTLSRADDSDSYPGLVGLTMRILNKICDRSLDHLSYAITQAKISGSRNPIHIQTLQSVYESSLIFKAKNPIFLNRTGGDTTARYTGHDGLVSSLMKHVYDGFIPKDTLPLDIPVGKLTGQGFVISPTHTKMFATDVDRSRVLGLTFVGKNVLITGAGKNSIGLGILRHLLSGGARVIVTTSSYTSKTTRMYQELYAKHGSRGSILRLIPFNQGSWHDVQGLTEWIYKDESWDLDFIIPFAAVPERGRSLENLDSGSELAHRVMLTNLLRLLGGISRNKRSRGIVTRPATVLLPFSPNHGILGNDGLYSESKVSLEILLNKWASESWADFLSLMGVIIGWTRGTGLMAENDEIADAVEKLGAKTFSSDEMAGYIATLMGGTITTECQKEPLVVDLGGGLSRIQNLKGQLADARKALRESAELQRAVAEANLRQSISISGETSRKTSSSTTLHPRISLKLSWPQLPDYNQDISPLSDSLLDMLDLSRVVVITGFSELGPHGNSRTRWELERNGTLSPEGCAELAWMMGLIQHHSGISKDGSPFSGWMDSTTKELVEDFDILSRYESRVLKHTGIRKIEPDICDSGYDPERKESLQEIVLQRDLPAFESTAEVADDMMRKHGDRVAVTNGTSDGMRLVQLKAGAVIWVPRASRFNRTVAGQIPSGWSAKRYGISDEIIEQVDPVTLFSLVCTVEALLSSGITDPYEWYQHIHISELGNCIGSSMGGLSSLKKMHRDRYLDRPVKGDILQETFINTTAAWINMLLFSSAGPIKTPVGACATSLESLDTGRDLIVAKKAKIVLVGGVEDFVEDVSYEFGSMKATCDTEAEIRHGRSPDEMSRPMASSRAGFVEAQGCGIQVLTSAELALKMGLPIYGIVAYTNMSADKIGRSVPAAGRGVLTNAREPAHIRGPETTYNVLSRSLLNLTHRRQMLQERRSQISAFVTDSNRLLDEEIANLEQNSDFTQEDITRFRLQQLRFIHEEASRQEADAAFALGNEFWKSGSNQAVSPIRGSLAAWGLDVDDICVASLHGTSTVMNDLNETSVLQRQMAHLGRQKGNMLPCVCQKWLTGHSKGAAGSWMVNGCLQMMDSGTIGGNRNADNIDEGLQENSLLMFPGKTLQVEGDHSCIKACSVTSFGFGQKGSQAILIHPRYLFATISKTQYEEYIAKNSIRLKRASQTYSEGIINGDLVSKFIKEHQPYPAQDEEAWLLNPAMRLKNFS</sequence>
<reference evidence="13 14" key="1">
    <citation type="journal article" date="2013" name="PLoS Genet.">
        <title>Comparative genome structure, secondary metabolite, and effector coding capacity across Cochliobolus pathogens.</title>
        <authorList>
            <person name="Condon B.J."/>
            <person name="Leng Y."/>
            <person name="Wu D."/>
            <person name="Bushley K.E."/>
            <person name="Ohm R.A."/>
            <person name="Otillar R."/>
            <person name="Martin J."/>
            <person name="Schackwitz W."/>
            <person name="Grimwood J."/>
            <person name="MohdZainudin N."/>
            <person name="Xue C."/>
            <person name="Wang R."/>
            <person name="Manning V.A."/>
            <person name="Dhillon B."/>
            <person name="Tu Z.J."/>
            <person name="Steffenson B.J."/>
            <person name="Salamov A."/>
            <person name="Sun H."/>
            <person name="Lowry S."/>
            <person name="LaButti K."/>
            <person name="Han J."/>
            <person name="Copeland A."/>
            <person name="Lindquist E."/>
            <person name="Barry K."/>
            <person name="Schmutz J."/>
            <person name="Baker S.E."/>
            <person name="Ciuffetti L.M."/>
            <person name="Grigoriev I.V."/>
            <person name="Zhong S."/>
            <person name="Turgeon B.G."/>
        </authorList>
    </citation>
    <scope>NUCLEOTIDE SEQUENCE [LARGE SCALE GENOMIC DNA]</scope>
    <source>
        <strain evidence="13 14">26-R-13</strain>
    </source>
</reference>
<dbReference type="RefSeq" id="XP_007718582.1">
    <property type="nucleotide sequence ID" value="XM_007720392.1"/>
</dbReference>
<name>W6XPB6_COCC2</name>
<evidence type="ECO:0000256" key="2">
    <source>
        <dbReference type="ARBA" id="ARBA00013191"/>
    </source>
</evidence>
<feature type="modified residue" description="O-(pantetheine 4'-phosphoryl)serine" evidence="8">
    <location>
        <position position="189"/>
    </location>
</feature>